<dbReference type="Proteomes" id="UP000789524">
    <property type="component" value="Unassembled WGS sequence"/>
</dbReference>
<keyword evidence="2" id="KW-1185">Reference proteome</keyword>
<name>A0A8J2R5R1_9NEOP</name>
<accession>A0A8J2R5R1</accession>
<comment type="caution">
    <text evidence="1">The sequence shown here is derived from an EMBL/GenBank/DDBJ whole genome shotgun (WGS) entry which is preliminary data.</text>
</comment>
<protein>
    <submittedName>
        <fullName evidence="1">(African queen) hypothetical protein</fullName>
    </submittedName>
</protein>
<dbReference type="EMBL" id="CAKASE010000083">
    <property type="protein sequence ID" value="CAG9585034.1"/>
    <property type="molecule type" value="Genomic_DNA"/>
</dbReference>
<proteinExistence type="predicted"/>
<reference evidence="1" key="1">
    <citation type="submission" date="2021-09" db="EMBL/GenBank/DDBJ databases">
        <authorList>
            <person name="Martin H S."/>
        </authorList>
    </citation>
    <scope>NUCLEOTIDE SEQUENCE</scope>
</reference>
<organism evidence="1 2">
    <name type="scientific">Danaus chrysippus</name>
    <name type="common">African queen</name>
    <dbReference type="NCBI Taxonomy" id="151541"/>
    <lineage>
        <taxon>Eukaryota</taxon>
        <taxon>Metazoa</taxon>
        <taxon>Ecdysozoa</taxon>
        <taxon>Arthropoda</taxon>
        <taxon>Hexapoda</taxon>
        <taxon>Insecta</taxon>
        <taxon>Pterygota</taxon>
        <taxon>Neoptera</taxon>
        <taxon>Endopterygota</taxon>
        <taxon>Lepidoptera</taxon>
        <taxon>Glossata</taxon>
        <taxon>Ditrysia</taxon>
        <taxon>Papilionoidea</taxon>
        <taxon>Nymphalidae</taxon>
        <taxon>Danainae</taxon>
        <taxon>Danaini</taxon>
        <taxon>Danaina</taxon>
        <taxon>Danaus</taxon>
        <taxon>Anosia</taxon>
    </lineage>
</organism>
<sequence>MAYNNPKNGPVQIQIVLNGQPSTKPAQSVGRFFGASRICVTFLRFSRHVRDVISGRPSPSVTGWPLEAGWGQLELMKFLGRDSHRSSHADGVCGTYCARPAITRYCPGEMF</sequence>
<dbReference type="AlphaFoldDB" id="A0A8J2R5R1"/>
<evidence type="ECO:0000313" key="1">
    <source>
        <dbReference type="EMBL" id="CAG9585034.1"/>
    </source>
</evidence>
<gene>
    <name evidence="1" type="ORF">DCHRY22_LOCUS15527</name>
</gene>
<evidence type="ECO:0000313" key="2">
    <source>
        <dbReference type="Proteomes" id="UP000789524"/>
    </source>
</evidence>